<dbReference type="EMBL" id="GBEZ01027025">
    <property type="protein sequence ID" value="JAC60237.1"/>
    <property type="molecule type" value="Transcribed_RNA"/>
</dbReference>
<feature type="transmembrane region" description="Helical" evidence="7">
    <location>
        <begin position="165"/>
        <end position="183"/>
    </location>
</feature>
<reference evidence="8" key="1">
    <citation type="submission" date="2014-05" db="EMBL/GenBank/DDBJ databases">
        <title>The transcriptome of the halophilic microalga Tetraselmis sp. GSL018 isolated from the Great Salt Lake, Utah.</title>
        <authorList>
            <person name="Jinkerson R.E."/>
            <person name="D'Adamo S."/>
            <person name="Posewitz M.C."/>
        </authorList>
    </citation>
    <scope>NUCLEOTIDE SEQUENCE</scope>
    <source>
        <strain evidence="8">GSL018</strain>
    </source>
</reference>
<evidence type="ECO:0000256" key="1">
    <source>
        <dbReference type="ARBA" id="ARBA00004141"/>
    </source>
</evidence>
<evidence type="ECO:0000256" key="3">
    <source>
        <dbReference type="ARBA" id="ARBA00022448"/>
    </source>
</evidence>
<comment type="similarity">
    <text evidence="2">Belongs to the nucleotide-sugar transporter family. UDP-galactose:UMP antiporter (TC 2.A.7.11) subfamily.</text>
</comment>
<feature type="transmembrane region" description="Helical" evidence="7">
    <location>
        <begin position="113"/>
        <end position="134"/>
    </location>
</feature>
<evidence type="ECO:0000256" key="4">
    <source>
        <dbReference type="ARBA" id="ARBA00022692"/>
    </source>
</evidence>
<dbReference type="GO" id="GO:0046964">
    <property type="term" value="F:3'-phosphoadenosine 5'-phosphosulfate transmembrane transporter activity"/>
    <property type="evidence" value="ECO:0007669"/>
    <property type="project" value="TreeGrafter"/>
</dbReference>
<sequence>MPRSNMSVEQALVLDVETQPSVSSSAFATSLDTNPVTDKPSQVLNAPKLIVLSTTVYISFLFHDYLQERIWRIPGFNFPQIMTLFEFSSCTLSPFVEIFILDIRLSRGNPVSFAALSLLVVASMVLATASLAYVSYPVKVVAKSAKLLPTMAVGTLLLGRRFLSWHYLAAACLCLGLAGFASSDPHASSAGTTSIGLTLLGCEKIAPRCLDSSNTPPRIQDVTSSTPELSPALSLSPLLLRGYLAPSFPG</sequence>
<evidence type="ECO:0000313" key="8">
    <source>
        <dbReference type="EMBL" id="JAC60237.1"/>
    </source>
</evidence>
<name>A0A061QI71_9CHLO</name>
<keyword evidence="4 7" id="KW-0812">Transmembrane</keyword>
<dbReference type="AlphaFoldDB" id="A0A061QI71"/>
<dbReference type="GO" id="GO:0005789">
    <property type="term" value="C:endoplasmic reticulum membrane"/>
    <property type="evidence" value="ECO:0007669"/>
    <property type="project" value="TreeGrafter"/>
</dbReference>
<keyword evidence="3" id="KW-0813">Transport</keyword>
<protein>
    <submittedName>
        <fullName evidence="8">Uncharacterized protein</fullName>
    </submittedName>
</protein>
<evidence type="ECO:0000256" key="6">
    <source>
        <dbReference type="ARBA" id="ARBA00023136"/>
    </source>
</evidence>
<keyword evidence="5 7" id="KW-1133">Transmembrane helix</keyword>
<dbReference type="PANTHER" id="PTHR10778:SF8">
    <property type="entry name" value="ADENOSINE 3'-PHOSPHO 5'-PHOSPHOSULFATE TRANSPORTER 2"/>
    <property type="match status" value="1"/>
</dbReference>
<gene>
    <name evidence="8" type="ORF">TSPGSL018_29451</name>
</gene>
<organism evidence="8">
    <name type="scientific">Tetraselmis sp. GSL018</name>
    <dbReference type="NCBI Taxonomy" id="582737"/>
    <lineage>
        <taxon>Eukaryota</taxon>
        <taxon>Viridiplantae</taxon>
        <taxon>Chlorophyta</taxon>
        <taxon>core chlorophytes</taxon>
        <taxon>Chlorodendrophyceae</taxon>
        <taxon>Chlorodendrales</taxon>
        <taxon>Chlorodendraceae</taxon>
        <taxon>Tetraselmis</taxon>
    </lineage>
</organism>
<evidence type="ECO:0000256" key="2">
    <source>
        <dbReference type="ARBA" id="ARBA00008349"/>
    </source>
</evidence>
<evidence type="ECO:0000256" key="5">
    <source>
        <dbReference type="ARBA" id="ARBA00022989"/>
    </source>
</evidence>
<keyword evidence="6 7" id="KW-0472">Membrane</keyword>
<dbReference type="PANTHER" id="PTHR10778">
    <property type="entry name" value="SOLUTE CARRIER FAMILY 35 MEMBER B"/>
    <property type="match status" value="1"/>
</dbReference>
<dbReference type="InterPro" id="IPR013657">
    <property type="entry name" value="SCL35B1-4/HUT1"/>
</dbReference>
<dbReference type="Pfam" id="PF08449">
    <property type="entry name" value="UAA"/>
    <property type="match status" value="1"/>
</dbReference>
<comment type="subcellular location">
    <subcellularLocation>
        <location evidence="1">Membrane</location>
        <topology evidence="1">Multi-pass membrane protein</topology>
    </subcellularLocation>
</comment>
<proteinExistence type="inferred from homology"/>
<accession>A0A061QI71</accession>
<evidence type="ECO:0000256" key="7">
    <source>
        <dbReference type="SAM" id="Phobius"/>
    </source>
</evidence>
<dbReference type="GO" id="GO:0000139">
    <property type="term" value="C:Golgi membrane"/>
    <property type="evidence" value="ECO:0007669"/>
    <property type="project" value="TreeGrafter"/>
</dbReference>